<dbReference type="KEGG" id="hcz:G9Q37_20360"/>
<gene>
    <name evidence="2" type="ORF">G9Q37_20360</name>
</gene>
<reference evidence="2 3" key="1">
    <citation type="submission" date="2020-03" db="EMBL/GenBank/DDBJ databases">
        <title>Hydrogenophaga sp. nov. isolated from cyanobacterial mat.</title>
        <authorList>
            <person name="Thorat V."/>
            <person name="Kirdat K."/>
            <person name="Tiwarekar B."/>
            <person name="Costa E.D."/>
            <person name="Yadav A."/>
        </authorList>
    </citation>
    <scope>NUCLEOTIDE SEQUENCE [LARGE SCALE GENOMIC DNA]</scope>
    <source>
        <strain evidence="2 3">BA0156</strain>
    </source>
</reference>
<dbReference type="RefSeq" id="WP_166230223.1">
    <property type="nucleotide sequence ID" value="NZ_CP049989.1"/>
</dbReference>
<dbReference type="AlphaFoldDB" id="A0A6G8IMD4"/>
<protein>
    <submittedName>
        <fullName evidence="2">Uncharacterized protein</fullName>
    </submittedName>
</protein>
<proteinExistence type="predicted"/>
<accession>A0A6G8IMD4</accession>
<evidence type="ECO:0000256" key="1">
    <source>
        <dbReference type="SAM" id="MobiDB-lite"/>
    </source>
</evidence>
<keyword evidence="3" id="KW-1185">Reference proteome</keyword>
<dbReference type="EMBL" id="CP049989">
    <property type="protein sequence ID" value="QIM54344.1"/>
    <property type="molecule type" value="Genomic_DNA"/>
</dbReference>
<evidence type="ECO:0000313" key="3">
    <source>
        <dbReference type="Proteomes" id="UP000503162"/>
    </source>
</evidence>
<dbReference type="Proteomes" id="UP000503162">
    <property type="component" value="Chromosome"/>
</dbReference>
<evidence type="ECO:0000313" key="2">
    <source>
        <dbReference type="EMBL" id="QIM54344.1"/>
    </source>
</evidence>
<sequence length="250" mass="25809">MFEFGLDQAAGLRLDMQAREGSPALMPLASPAQPSRGFEWLCRLAMALADAGQRVVVLDACASERGDSGGLVHALADGSEAHLGLDSNQQHWLVMPAAHGLQTLVGTARAGGADIALSRLFAPFAAGTLVLLYAPAQALAGLLGGVSARVLVPVVEQPQASIDAYGALKWLHGAGLCPVLAPLDASAQVLGNVIETAQRHLGLRTPVWAQGSWAQRVPDGALVRAHAHPLSQQASHARGPVAADGASLWS</sequence>
<feature type="region of interest" description="Disordered" evidence="1">
    <location>
        <begin position="228"/>
        <end position="250"/>
    </location>
</feature>
<organism evidence="2 3">
    <name type="scientific">Hydrogenophaga crocea</name>
    <dbReference type="NCBI Taxonomy" id="2716225"/>
    <lineage>
        <taxon>Bacteria</taxon>
        <taxon>Pseudomonadati</taxon>
        <taxon>Pseudomonadota</taxon>
        <taxon>Betaproteobacteria</taxon>
        <taxon>Burkholderiales</taxon>
        <taxon>Comamonadaceae</taxon>
        <taxon>Hydrogenophaga</taxon>
    </lineage>
</organism>
<name>A0A6G8IMD4_9BURK</name>